<dbReference type="SUPFAM" id="SSF52540">
    <property type="entry name" value="P-loop containing nucleoside triphosphate hydrolases"/>
    <property type="match status" value="1"/>
</dbReference>
<dbReference type="CDD" id="cd00066">
    <property type="entry name" value="G-alpha"/>
    <property type="match status" value="1"/>
</dbReference>
<dbReference type="GO" id="GO:0005834">
    <property type="term" value="C:heterotrimeric G-protein complex"/>
    <property type="evidence" value="ECO:0007669"/>
    <property type="project" value="TreeGrafter"/>
</dbReference>
<feature type="binding site" evidence="5">
    <location>
        <position position="197"/>
    </location>
    <ligand>
        <name>Mg(2+)</name>
        <dbReference type="ChEBI" id="CHEBI:18420"/>
    </ligand>
</feature>
<gene>
    <name evidence="6" type="ORF">TSIB3V08_LOCUS4958</name>
</gene>
<keyword evidence="3" id="KW-0807">Transducer</keyword>
<keyword evidence="5" id="KW-0460">Magnesium</keyword>
<sequence>MKCLSGEQQPDRRTSKELDRKIREWSLSFNKAIKLLLLGTGESGKTTIIKQMKILHITGFSDSERLEKASEIRQNVHESIYDLVRHMPHLTPPIGLDDEMSEESVAYILALGEEGPQHFTEEYFDHVQTLWSDHGVQECFQSVFSEEACVSIKWAGVSSEFQSVQCVSWRVGQRVQCMDSCRLVFDCQDILYSRKRTTAIQRIEFSMKVPKTYGGGTQEFWMFDVGGQRGERCKWIQVFEGIHAILFLAAASDFDQTLREDNTTNRLTESIKIFEDVWRSRFLLDAGFIIFLNKQDLLKEKIQSGKQVNRYFPDYEHYQLDKKGIGKVVLEEVSPHLRGWRVENSLGKTTPSSPDRDSNLHLPVLSSRAQHDKRNVTRKKRRDSEDIFQLPGLSIPVKQQQRSCFYHFTVATDTNNIKTVFQDVHTMIIENNLGSILN</sequence>
<dbReference type="Pfam" id="PF00503">
    <property type="entry name" value="G-alpha"/>
    <property type="match status" value="1"/>
</dbReference>
<dbReference type="GO" id="GO:0031683">
    <property type="term" value="F:G-protein beta/gamma-subunit complex binding"/>
    <property type="evidence" value="ECO:0007669"/>
    <property type="project" value="InterPro"/>
</dbReference>
<protein>
    <recommendedName>
        <fullName evidence="7">G protein alpha subunit</fullName>
    </recommendedName>
</protein>
<feature type="binding site" evidence="4">
    <location>
        <begin position="42"/>
        <end position="47"/>
    </location>
    <ligand>
        <name>GTP</name>
        <dbReference type="ChEBI" id="CHEBI:37565"/>
    </ligand>
</feature>
<dbReference type="AlphaFoldDB" id="A0A7R9FZ31"/>
<dbReference type="GO" id="GO:0046872">
    <property type="term" value="F:metal ion binding"/>
    <property type="evidence" value="ECO:0007669"/>
    <property type="project" value="UniProtKB-KW"/>
</dbReference>
<dbReference type="InterPro" id="IPR011025">
    <property type="entry name" value="GproteinA_insert"/>
</dbReference>
<dbReference type="InterPro" id="IPR027417">
    <property type="entry name" value="P-loop_NTPase"/>
</dbReference>
<dbReference type="Gene3D" id="1.10.400.10">
    <property type="entry name" value="GI Alpha 1, domain 2-like"/>
    <property type="match status" value="1"/>
</dbReference>
<evidence type="ECO:0000313" key="6">
    <source>
        <dbReference type="EMBL" id="CAD7260798.1"/>
    </source>
</evidence>
<keyword evidence="5" id="KW-0479">Metal-binding</keyword>
<dbReference type="GO" id="GO:0005737">
    <property type="term" value="C:cytoplasm"/>
    <property type="evidence" value="ECO:0007669"/>
    <property type="project" value="TreeGrafter"/>
</dbReference>
<dbReference type="PANTHER" id="PTHR10218:SF367">
    <property type="entry name" value="GUANINE NUCLEOTIDE-BINDING PROTEIN G(F) SUBUNIT ALPHA"/>
    <property type="match status" value="1"/>
</dbReference>
<dbReference type="GO" id="GO:0007606">
    <property type="term" value="P:sensory perception of chemical stimulus"/>
    <property type="evidence" value="ECO:0007669"/>
    <property type="project" value="TreeGrafter"/>
</dbReference>
<dbReference type="GO" id="GO:0003924">
    <property type="term" value="F:GTPase activity"/>
    <property type="evidence" value="ECO:0007669"/>
    <property type="project" value="InterPro"/>
</dbReference>
<keyword evidence="2 4" id="KW-0342">GTP-binding</keyword>
<dbReference type="Gene3D" id="3.40.50.300">
    <property type="entry name" value="P-loop containing nucleotide triphosphate hydrolases"/>
    <property type="match status" value="2"/>
</dbReference>
<dbReference type="EMBL" id="OC001853">
    <property type="protein sequence ID" value="CAD7260798.1"/>
    <property type="molecule type" value="Genomic_DNA"/>
</dbReference>
<dbReference type="GO" id="GO:0001664">
    <property type="term" value="F:G protein-coupled receptor binding"/>
    <property type="evidence" value="ECO:0007669"/>
    <property type="project" value="TreeGrafter"/>
</dbReference>
<dbReference type="PROSITE" id="PS51882">
    <property type="entry name" value="G_ALPHA"/>
    <property type="match status" value="1"/>
</dbReference>
<dbReference type="GO" id="GO:0005525">
    <property type="term" value="F:GTP binding"/>
    <property type="evidence" value="ECO:0007669"/>
    <property type="project" value="UniProtKB-KW"/>
</dbReference>
<accession>A0A7R9FZ31</accession>
<name>A0A7R9FZ31_TIMSH</name>
<dbReference type="GO" id="GO:0007191">
    <property type="term" value="P:adenylate cyclase-activating dopamine receptor signaling pathway"/>
    <property type="evidence" value="ECO:0007669"/>
    <property type="project" value="TreeGrafter"/>
</dbReference>
<dbReference type="SUPFAM" id="SSF47895">
    <property type="entry name" value="Transducin (alpha subunit), insertion domain"/>
    <property type="match status" value="1"/>
</dbReference>
<evidence type="ECO:0008006" key="7">
    <source>
        <dbReference type="Google" id="ProtNLM"/>
    </source>
</evidence>
<dbReference type="PRINTS" id="PR00318">
    <property type="entry name" value="GPROTEINA"/>
</dbReference>
<evidence type="ECO:0000256" key="2">
    <source>
        <dbReference type="ARBA" id="ARBA00023134"/>
    </source>
</evidence>
<evidence type="ECO:0000256" key="1">
    <source>
        <dbReference type="ARBA" id="ARBA00022741"/>
    </source>
</evidence>
<evidence type="ECO:0000256" key="5">
    <source>
        <dbReference type="PIRSR" id="PIRSR601019-2"/>
    </source>
</evidence>
<dbReference type="FunFam" id="3.40.50.300:FF:000720">
    <property type="entry name" value="Guanine nucleotide-binding protein G(k) subunit alpha"/>
    <property type="match status" value="1"/>
</dbReference>
<evidence type="ECO:0000256" key="4">
    <source>
        <dbReference type="PIRSR" id="PIRSR601019-1"/>
    </source>
</evidence>
<organism evidence="6">
    <name type="scientific">Timema shepardi</name>
    <name type="common">Walking stick</name>
    <dbReference type="NCBI Taxonomy" id="629360"/>
    <lineage>
        <taxon>Eukaryota</taxon>
        <taxon>Metazoa</taxon>
        <taxon>Ecdysozoa</taxon>
        <taxon>Arthropoda</taxon>
        <taxon>Hexapoda</taxon>
        <taxon>Insecta</taxon>
        <taxon>Pterygota</taxon>
        <taxon>Neoptera</taxon>
        <taxon>Polyneoptera</taxon>
        <taxon>Phasmatodea</taxon>
        <taxon>Timematodea</taxon>
        <taxon>Timematoidea</taxon>
        <taxon>Timematidae</taxon>
        <taxon>Timema</taxon>
    </lineage>
</organism>
<keyword evidence="1 4" id="KW-0547">Nucleotide-binding</keyword>
<evidence type="ECO:0000256" key="3">
    <source>
        <dbReference type="ARBA" id="ARBA00023224"/>
    </source>
</evidence>
<feature type="binding site" evidence="4">
    <location>
        <begin position="191"/>
        <end position="197"/>
    </location>
    <ligand>
        <name>GTP</name>
        <dbReference type="ChEBI" id="CHEBI:37565"/>
    </ligand>
</feature>
<proteinExistence type="predicted"/>
<feature type="binding site" evidence="5">
    <location>
        <position position="46"/>
    </location>
    <ligand>
        <name>Mg(2+)</name>
        <dbReference type="ChEBI" id="CHEBI:18420"/>
    </ligand>
</feature>
<reference evidence="6" key="1">
    <citation type="submission" date="2020-11" db="EMBL/GenBank/DDBJ databases">
        <authorList>
            <person name="Tran Van P."/>
        </authorList>
    </citation>
    <scope>NUCLEOTIDE SEQUENCE</scope>
</reference>
<dbReference type="PANTHER" id="PTHR10218">
    <property type="entry name" value="GTP-BINDING PROTEIN ALPHA SUBUNIT"/>
    <property type="match status" value="1"/>
</dbReference>
<dbReference type="InterPro" id="IPR001019">
    <property type="entry name" value="Gprotein_alpha_su"/>
</dbReference>
<feature type="binding site" evidence="4">
    <location>
        <begin position="293"/>
        <end position="296"/>
    </location>
    <ligand>
        <name>GTP</name>
        <dbReference type="ChEBI" id="CHEBI:37565"/>
    </ligand>
</feature>
<feature type="binding site" evidence="4">
    <location>
        <begin position="224"/>
        <end position="228"/>
    </location>
    <ligand>
        <name>GTP</name>
        <dbReference type="ChEBI" id="CHEBI:37565"/>
    </ligand>
</feature>
<dbReference type="SMART" id="SM00275">
    <property type="entry name" value="G_alpha"/>
    <property type="match status" value="1"/>
</dbReference>